<comment type="caution">
    <text evidence="1">The sequence shown here is derived from an EMBL/GenBank/DDBJ whole genome shotgun (WGS) entry which is preliminary data.</text>
</comment>
<name>A0AAV5KB20_9ROSI</name>
<evidence type="ECO:0000313" key="2">
    <source>
        <dbReference type="Proteomes" id="UP001054252"/>
    </source>
</evidence>
<dbReference type="EMBL" id="BPVZ01000058">
    <property type="protein sequence ID" value="GKV21806.1"/>
    <property type="molecule type" value="Genomic_DNA"/>
</dbReference>
<reference evidence="1 2" key="1">
    <citation type="journal article" date="2021" name="Commun. Biol.">
        <title>The genome of Shorea leprosula (Dipterocarpaceae) highlights the ecological relevance of drought in aseasonal tropical rainforests.</title>
        <authorList>
            <person name="Ng K.K.S."/>
            <person name="Kobayashi M.J."/>
            <person name="Fawcett J.A."/>
            <person name="Hatakeyama M."/>
            <person name="Paape T."/>
            <person name="Ng C.H."/>
            <person name="Ang C.C."/>
            <person name="Tnah L.H."/>
            <person name="Lee C.T."/>
            <person name="Nishiyama T."/>
            <person name="Sese J."/>
            <person name="O'Brien M.J."/>
            <person name="Copetti D."/>
            <person name="Mohd Noor M.I."/>
            <person name="Ong R.C."/>
            <person name="Putra M."/>
            <person name="Sireger I.Z."/>
            <person name="Indrioko S."/>
            <person name="Kosugi Y."/>
            <person name="Izuno A."/>
            <person name="Isagi Y."/>
            <person name="Lee S.L."/>
            <person name="Shimizu K.K."/>
        </authorList>
    </citation>
    <scope>NUCLEOTIDE SEQUENCE [LARGE SCALE GENOMIC DNA]</scope>
    <source>
        <strain evidence="1">214</strain>
    </source>
</reference>
<organism evidence="1 2">
    <name type="scientific">Rubroshorea leprosula</name>
    <dbReference type="NCBI Taxonomy" id="152421"/>
    <lineage>
        <taxon>Eukaryota</taxon>
        <taxon>Viridiplantae</taxon>
        <taxon>Streptophyta</taxon>
        <taxon>Embryophyta</taxon>
        <taxon>Tracheophyta</taxon>
        <taxon>Spermatophyta</taxon>
        <taxon>Magnoliopsida</taxon>
        <taxon>eudicotyledons</taxon>
        <taxon>Gunneridae</taxon>
        <taxon>Pentapetalae</taxon>
        <taxon>rosids</taxon>
        <taxon>malvids</taxon>
        <taxon>Malvales</taxon>
        <taxon>Dipterocarpaceae</taxon>
        <taxon>Rubroshorea</taxon>
    </lineage>
</organism>
<accession>A0AAV5KB20</accession>
<dbReference type="AlphaFoldDB" id="A0AAV5KB20"/>
<protein>
    <submittedName>
        <fullName evidence="1">Uncharacterized protein</fullName>
    </submittedName>
</protein>
<sequence length="90" mass="10216">MEGNALPTGYSNEMGTPKEVPLREITSAHVGASSWWLTLKPFVNAGLAQTIRESMKVTVIECFFHFPSERFQAELKEPKEQYMVIRKVSL</sequence>
<keyword evidence="2" id="KW-1185">Reference proteome</keyword>
<dbReference type="Proteomes" id="UP001054252">
    <property type="component" value="Unassembled WGS sequence"/>
</dbReference>
<evidence type="ECO:0000313" key="1">
    <source>
        <dbReference type="EMBL" id="GKV21806.1"/>
    </source>
</evidence>
<gene>
    <name evidence="1" type="ORF">SLEP1_g31752</name>
</gene>
<proteinExistence type="predicted"/>